<dbReference type="OrthoDB" id="1895690at2759"/>
<dbReference type="Pfam" id="PF07011">
    <property type="entry name" value="Elf4"/>
    <property type="match status" value="1"/>
</dbReference>
<evidence type="ECO:0000313" key="7">
    <source>
        <dbReference type="EMBL" id="KAH7443094.1"/>
    </source>
</evidence>
<comment type="similarity">
    <text evidence="2">Belongs to the EARLY FLOWERING 4 family.</text>
</comment>
<comment type="caution">
    <text evidence="7">The sequence shown here is derived from an EMBL/GenBank/DDBJ whole genome shotgun (WGS) entry which is preliminary data.</text>
</comment>
<evidence type="ECO:0000256" key="1">
    <source>
        <dbReference type="ARBA" id="ARBA00004123"/>
    </source>
</evidence>
<feature type="region of interest" description="Disordered" evidence="5">
    <location>
        <begin position="88"/>
        <end position="131"/>
    </location>
</feature>
<comment type="subcellular location">
    <subcellularLocation>
        <location evidence="1">Nucleus</location>
    </subcellularLocation>
</comment>
<protein>
    <recommendedName>
        <fullName evidence="6">Protein EARLY FLOWERING 4 domain-containing protein</fullName>
    </recommendedName>
</protein>
<dbReference type="AlphaFoldDB" id="A0A8T2VAW8"/>
<reference evidence="7" key="1">
    <citation type="submission" date="2021-08" db="EMBL/GenBank/DDBJ databases">
        <title>WGS assembly of Ceratopteris richardii.</title>
        <authorList>
            <person name="Marchant D.B."/>
            <person name="Chen G."/>
            <person name="Jenkins J."/>
            <person name="Shu S."/>
            <person name="Leebens-Mack J."/>
            <person name="Grimwood J."/>
            <person name="Schmutz J."/>
            <person name="Soltis P."/>
            <person name="Soltis D."/>
            <person name="Chen Z.-H."/>
        </authorList>
    </citation>
    <scope>NUCLEOTIDE SEQUENCE</scope>
    <source>
        <strain evidence="7">Whitten #5841</strain>
        <tissue evidence="7">Leaf</tissue>
    </source>
</reference>
<evidence type="ECO:0000256" key="2">
    <source>
        <dbReference type="ARBA" id="ARBA00009514"/>
    </source>
</evidence>
<feature type="domain" description="Protein EARLY FLOWERING 4" evidence="6">
    <location>
        <begin position="15"/>
        <end position="93"/>
    </location>
</feature>
<dbReference type="GO" id="GO:0042753">
    <property type="term" value="P:positive regulation of circadian rhythm"/>
    <property type="evidence" value="ECO:0007669"/>
    <property type="project" value="InterPro"/>
</dbReference>
<sequence length="131" mass="14571">MERKESHSLAESGNLDARVLQTFEKKFEEVETIFHHNSALIRQISKNQEVANSDASLAINARLLRELNGNIGQVLELYADMSKEYSKALQNDQMQRKGVRKNDASPQSSKNFHSHVLSGSINSGTGSSTPK</sequence>
<dbReference type="GO" id="GO:0048511">
    <property type="term" value="P:rhythmic process"/>
    <property type="evidence" value="ECO:0007669"/>
    <property type="project" value="UniProtKB-KW"/>
</dbReference>
<name>A0A8T2VAW8_CERRI</name>
<dbReference type="GO" id="GO:0005634">
    <property type="term" value="C:nucleus"/>
    <property type="evidence" value="ECO:0007669"/>
    <property type="project" value="UniProtKB-SubCell"/>
</dbReference>
<feature type="compositionally biased region" description="Low complexity" evidence="5">
    <location>
        <begin position="118"/>
        <end position="131"/>
    </location>
</feature>
<dbReference type="GO" id="GO:0009649">
    <property type="term" value="P:entrainment of circadian clock"/>
    <property type="evidence" value="ECO:0007669"/>
    <property type="project" value="TreeGrafter"/>
</dbReference>
<proteinExistence type="inferred from homology"/>
<dbReference type="InterPro" id="IPR040462">
    <property type="entry name" value="EARLY_FLOWERING_4"/>
</dbReference>
<keyword evidence="8" id="KW-1185">Reference proteome</keyword>
<organism evidence="7 8">
    <name type="scientific">Ceratopteris richardii</name>
    <name type="common">Triangle waterfern</name>
    <dbReference type="NCBI Taxonomy" id="49495"/>
    <lineage>
        <taxon>Eukaryota</taxon>
        <taxon>Viridiplantae</taxon>
        <taxon>Streptophyta</taxon>
        <taxon>Embryophyta</taxon>
        <taxon>Tracheophyta</taxon>
        <taxon>Polypodiopsida</taxon>
        <taxon>Polypodiidae</taxon>
        <taxon>Polypodiales</taxon>
        <taxon>Pteridineae</taxon>
        <taxon>Pteridaceae</taxon>
        <taxon>Parkerioideae</taxon>
        <taxon>Ceratopteris</taxon>
    </lineage>
</organism>
<keyword evidence="3" id="KW-0090">Biological rhythms</keyword>
<dbReference type="PANTHER" id="PTHR33469">
    <property type="entry name" value="PROTEIN ELF4-LIKE 4"/>
    <property type="match status" value="1"/>
</dbReference>
<dbReference type="EMBL" id="CM035407">
    <property type="protein sequence ID" value="KAH7443094.1"/>
    <property type="molecule type" value="Genomic_DNA"/>
</dbReference>
<dbReference type="Proteomes" id="UP000825935">
    <property type="component" value="Chromosome 2"/>
</dbReference>
<dbReference type="PANTHER" id="PTHR33469:SF16">
    <property type="entry name" value="PROTEIN ELF4-LIKE 4"/>
    <property type="match status" value="1"/>
</dbReference>
<evidence type="ECO:0000256" key="3">
    <source>
        <dbReference type="ARBA" id="ARBA00023108"/>
    </source>
</evidence>
<accession>A0A8T2VAW8</accession>
<gene>
    <name evidence="7" type="ORF">KP509_02G019200</name>
</gene>
<dbReference type="InterPro" id="IPR009741">
    <property type="entry name" value="EARLY_FLOWERING_4_dom"/>
</dbReference>
<evidence type="ECO:0000313" key="8">
    <source>
        <dbReference type="Proteomes" id="UP000825935"/>
    </source>
</evidence>
<dbReference type="OMA" id="MNFMESV"/>
<keyword evidence="4" id="KW-0539">Nucleus</keyword>
<evidence type="ECO:0000259" key="6">
    <source>
        <dbReference type="Pfam" id="PF07011"/>
    </source>
</evidence>
<evidence type="ECO:0000256" key="5">
    <source>
        <dbReference type="SAM" id="MobiDB-lite"/>
    </source>
</evidence>
<evidence type="ECO:0000256" key="4">
    <source>
        <dbReference type="ARBA" id="ARBA00023242"/>
    </source>
</evidence>